<feature type="compositionally biased region" description="Polar residues" evidence="9">
    <location>
        <begin position="1"/>
        <end position="16"/>
    </location>
</feature>
<feature type="compositionally biased region" description="Polar residues" evidence="9">
    <location>
        <begin position="81"/>
        <end position="94"/>
    </location>
</feature>
<proteinExistence type="inferred from homology"/>
<sequence>PPSLPPATSATVSTMASIDRRDQPAEVANKVLRRAQVSKMTRTLQNRLALANVKIKHGWESLSLDTLEPRVDGELKRKRPGSSNETASEASSVSEPFFPHSHLDSSPLAAPIFSEDLQRSGSRSGSSHSHGKRPRYGQSLNNPYPGSSNHARVKVRSSGSASASWKNTYQLPESSPIYHRRHARFGNTTHAPTLSFVSETTTIPDDPRSPVLSEDDDEDLPITSFQLTSSHHMRSSPPRPPRTPPPAIARSARLRQRGFTAAGAARDEQTGKEDANLLMYLATSPSPVRHGSSKSRMLAPSTPPPKSTPLPSSMMSTPGGGPFQGFGLSTPSTNLNFAEFLNMSPSPAQVNGSWNRTPIATKTPAAVREARRRLNFDALLPPTNDSPRLGRIGKMEGLGMELG</sequence>
<evidence type="ECO:0000313" key="11">
    <source>
        <dbReference type="Proteomes" id="UP000799428"/>
    </source>
</evidence>
<evidence type="ECO:0000313" key="10">
    <source>
        <dbReference type="EMBL" id="KAF2702639.1"/>
    </source>
</evidence>
<keyword evidence="11" id="KW-1185">Reference proteome</keyword>
<feature type="non-terminal residue" evidence="10">
    <location>
        <position position="1"/>
    </location>
</feature>
<evidence type="ECO:0000256" key="5">
    <source>
        <dbReference type="ARBA" id="ARBA00022491"/>
    </source>
</evidence>
<dbReference type="GO" id="GO:0005737">
    <property type="term" value="C:cytoplasm"/>
    <property type="evidence" value="ECO:0007669"/>
    <property type="project" value="UniProtKB-SubCell"/>
</dbReference>
<feature type="non-terminal residue" evidence="10">
    <location>
        <position position="403"/>
    </location>
</feature>
<dbReference type="PANTHER" id="PTHR40468">
    <property type="entry name" value="YALI0A15257P"/>
    <property type="match status" value="1"/>
</dbReference>
<name>A0A6G1JPU3_9PLEO</name>
<feature type="region of interest" description="Disordered" evidence="9">
    <location>
        <begin position="116"/>
        <end position="167"/>
    </location>
</feature>
<comment type="subcellular location">
    <subcellularLocation>
        <location evidence="2">Cytoplasm</location>
    </subcellularLocation>
    <subcellularLocation>
        <location evidence="1">Nucleus</location>
    </subcellularLocation>
</comment>
<evidence type="ECO:0000256" key="9">
    <source>
        <dbReference type="SAM" id="MobiDB-lite"/>
    </source>
</evidence>
<dbReference type="PANTHER" id="PTHR40468:SF1">
    <property type="entry name" value="TOPOISOMERASE I DAMAGE AFFECTED PROTEIN 11"/>
    <property type="match status" value="1"/>
</dbReference>
<feature type="compositionally biased region" description="Pro residues" evidence="9">
    <location>
        <begin position="237"/>
        <end position="247"/>
    </location>
</feature>
<keyword evidence="6" id="KW-0805">Transcription regulation</keyword>
<keyword evidence="5" id="KW-0678">Repressor</keyword>
<feature type="region of interest" description="Disordered" evidence="9">
    <location>
        <begin position="1"/>
        <end position="24"/>
    </location>
</feature>
<dbReference type="Pfam" id="PF08528">
    <property type="entry name" value="Whi5"/>
    <property type="match status" value="1"/>
</dbReference>
<feature type="region of interest" description="Disordered" evidence="9">
    <location>
        <begin position="66"/>
        <end position="101"/>
    </location>
</feature>
<dbReference type="EMBL" id="MU005794">
    <property type="protein sequence ID" value="KAF2702639.1"/>
    <property type="molecule type" value="Genomic_DNA"/>
</dbReference>
<evidence type="ECO:0000256" key="7">
    <source>
        <dbReference type="ARBA" id="ARBA00023163"/>
    </source>
</evidence>
<evidence type="ECO:0000256" key="8">
    <source>
        <dbReference type="ARBA" id="ARBA00023242"/>
    </source>
</evidence>
<evidence type="ECO:0000256" key="2">
    <source>
        <dbReference type="ARBA" id="ARBA00004496"/>
    </source>
</evidence>
<accession>A0A6G1JPU3</accession>
<dbReference type="OrthoDB" id="2163387at2759"/>
<comment type="similarity">
    <text evidence="3">Belongs to the WHI5/NRM1 family.</text>
</comment>
<feature type="compositionally biased region" description="Low complexity" evidence="9">
    <location>
        <begin position="119"/>
        <end position="128"/>
    </location>
</feature>
<feature type="compositionally biased region" description="Polar residues" evidence="9">
    <location>
        <begin position="138"/>
        <end position="150"/>
    </location>
</feature>
<keyword evidence="7" id="KW-0804">Transcription</keyword>
<evidence type="ECO:0008006" key="12">
    <source>
        <dbReference type="Google" id="ProtNLM"/>
    </source>
</evidence>
<feature type="region of interest" description="Disordered" evidence="9">
    <location>
        <begin position="285"/>
        <end position="317"/>
    </location>
</feature>
<dbReference type="GO" id="GO:0005634">
    <property type="term" value="C:nucleus"/>
    <property type="evidence" value="ECO:0007669"/>
    <property type="project" value="UniProtKB-SubCell"/>
</dbReference>
<evidence type="ECO:0000256" key="1">
    <source>
        <dbReference type="ARBA" id="ARBA00004123"/>
    </source>
</evidence>
<organism evidence="10 11">
    <name type="scientific">Pleomassaria siparia CBS 279.74</name>
    <dbReference type="NCBI Taxonomy" id="1314801"/>
    <lineage>
        <taxon>Eukaryota</taxon>
        <taxon>Fungi</taxon>
        <taxon>Dikarya</taxon>
        <taxon>Ascomycota</taxon>
        <taxon>Pezizomycotina</taxon>
        <taxon>Dothideomycetes</taxon>
        <taxon>Pleosporomycetidae</taxon>
        <taxon>Pleosporales</taxon>
        <taxon>Pleomassariaceae</taxon>
        <taxon>Pleomassaria</taxon>
    </lineage>
</organism>
<reference evidence="10" key="1">
    <citation type="journal article" date="2020" name="Stud. Mycol.">
        <title>101 Dothideomycetes genomes: a test case for predicting lifestyles and emergence of pathogens.</title>
        <authorList>
            <person name="Haridas S."/>
            <person name="Albert R."/>
            <person name="Binder M."/>
            <person name="Bloem J."/>
            <person name="Labutti K."/>
            <person name="Salamov A."/>
            <person name="Andreopoulos B."/>
            <person name="Baker S."/>
            <person name="Barry K."/>
            <person name="Bills G."/>
            <person name="Bluhm B."/>
            <person name="Cannon C."/>
            <person name="Castanera R."/>
            <person name="Culley D."/>
            <person name="Daum C."/>
            <person name="Ezra D."/>
            <person name="Gonzalez J."/>
            <person name="Henrissat B."/>
            <person name="Kuo A."/>
            <person name="Liang C."/>
            <person name="Lipzen A."/>
            <person name="Lutzoni F."/>
            <person name="Magnuson J."/>
            <person name="Mondo S."/>
            <person name="Nolan M."/>
            <person name="Ohm R."/>
            <person name="Pangilinan J."/>
            <person name="Park H.-J."/>
            <person name="Ramirez L."/>
            <person name="Alfaro M."/>
            <person name="Sun H."/>
            <person name="Tritt A."/>
            <person name="Yoshinaga Y."/>
            <person name="Zwiers L.-H."/>
            <person name="Turgeon B."/>
            <person name="Goodwin S."/>
            <person name="Spatafora J."/>
            <person name="Crous P."/>
            <person name="Grigoriev I."/>
        </authorList>
    </citation>
    <scope>NUCLEOTIDE SEQUENCE</scope>
    <source>
        <strain evidence="10">CBS 279.74</strain>
    </source>
</reference>
<evidence type="ECO:0000256" key="4">
    <source>
        <dbReference type="ARBA" id="ARBA00022490"/>
    </source>
</evidence>
<dbReference type="AlphaFoldDB" id="A0A6G1JPU3"/>
<gene>
    <name evidence="10" type="ORF">K504DRAFT_344792</name>
</gene>
<feature type="region of interest" description="Disordered" evidence="9">
    <location>
        <begin position="198"/>
        <end position="248"/>
    </location>
</feature>
<keyword evidence="8" id="KW-0539">Nucleus</keyword>
<evidence type="ECO:0000256" key="6">
    <source>
        <dbReference type="ARBA" id="ARBA00023015"/>
    </source>
</evidence>
<evidence type="ECO:0000256" key="3">
    <source>
        <dbReference type="ARBA" id="ARBA00006922"/>
    </source>
</evidence>
<dbReference type="InterPro" id="IPR013734">
    <property type="entry name" value="TF_Nrm1/Whi5"/>
</dbReference>
<keyword evidence="4" id="KW-0963">Cytoplasm</keyword>
<feature type="compositionally biased region" description="Polar residues" evidence="9">
    <location>
        <begin position="157"/>
        <end position="167"/>
    </location>
</feature>
<protein>
    <recommendedName>
        <fullName evidence="12">Transcription factor Nrm1/Whi5</fullName>
    </recommendedName>
</protein>
<dbReference type="Proteomes" id="UP000799428">
    <property type="component" value="Unassembled WGS sequence"/>
</dbReference>